<accession>A0ABR1INU3</accession>
<dbReference type="SUPFAM" id="SSF50978">
    <property type="entry name" value="WD40 repeat-like"/>
    <property type="match status" value="1"/>
</dbReference>
<gene>
    <name evidence="1" type="ORF">VKT23_019975</name>
</gene>
<dbReference type="InterPro" id="IPR015943">
    <property type="entry name" value="WD40/YVTN_repeat-like_dom_sf"/>
</dbReference>
<organism evidence="1 2">
    <name type="scientific">Marasmiellus scandens</name>
    <dbReference type="NCBI Taxonomy" id="2682957"/>
    <lineage>
        <taxon>Eukaryota</taxon>
        <taxon>Fungi</taxon>
        <taxon>Dikarya</taxon>
        <taxon>Basidiomycota</taxon>
        <taxon>Agaricomycotina</taxon>
        <taxon>Agaricomycetes</taxon>
        <taxon>Agaricomycetidae</taxon>
        <taxon>Agaricales</taxon>
        <taxon>Marasmiineae</taxon>
        <taxon>Omphalotaceae</taxon>
        <taxon>Marasmiellus</taxon>
    </lineage>
</organism>
<sequence>MPAYKFSRTLAPTTNVSGNTQVLEKVNISYSKDGRYLAVLIGKQLTIWDGHTYDTQVVLTKQNSEIISFIWLSVDPHTLITAGIHESRFLAESVEIEWFSTNRAVNVIAANSSGTLLAFATQDTVEIWRRNPSNRTSTMRLGFLPACPSIGGMAVPSKIVKLHFLQGSQLLVAYGDGAIITWEVPIHTPNLAQLVDAVQIQGSLLQDISPAFDAVAVAEASSYKTYPLYHSVPD</sequence>
<evidence type="ECO:0000313" key="1">
    <source>
        <dbReference type="EMBL" id="KAK7434872.1"/>
    </source>
</evidence>
<proteinExistence type="predicted"/>
<protein>
    <submittedName>
        <fullName evidence="1">Uncharacterized protein</fullName>
    </submittedName>
</protein>
<keyword evidence="2" id="KW-1185">Reference proteome</keyword>
<dbReference type="EMBL" id="JBANRG010000115">
    <property type="protein sequence ID" value="KAK7434872.1"/>
    <property type="molecule type" value="Genomic_DNA"/>
</dbReference>
<dbReference type="Proteomes" id="UP001498398">
    <property type="component" value="Unassembled WGS sequence"/>
</dbReference>
<reference evidence="1 2" key="1">
    <citation type="submission" date="2024-01" db="EMBL/GenBank/DDBJ databases">
        <title>A draft genome for the cacao thread blight pathogen Marasmiellus scandens.</title>
        <authorList>
            <person name="Baruah I.K."/>
            <person name="Leung J."/>
            <person name="Bukari Y."/>
            <person name="Amoako-Attah I."/>
            <person name="Meinhardt L.W."/>
            <person name="Bailey B.A."/>
            <person name="Cohen S.P."/>
        </authorList>
    </citation>
    <scope>NUCLEOTIDE SEQUENCE [LARGE SCALE GENOMIC DNA]</scope>
    <source>
        <strain evidence="1 2">GH-19</strain>
    </source>
</reference>
<name>A0ABR1INU3_9AGAR</name>
<comment type="caution">
    <text evidence="1">The sequence shown here is derived from an EMBL/GenBank/DDBJ whole genome shotgun (WGS) entry which is preliminary data.</text>
</comment>
<evidence type="ECO:0000313" key="2">
    <source>
        <dbReference type="Proteomes" id="UP001498398"/>
    </source>
</evidence>
<dbReference type="InterPro" id="IPR036322">
    <property type="entry name" value="WD40_repeat_dom_sf"/>
</dbReference>
<dbReference type="Gene3D" id="2.130.10.10">
    <property type="entry name" value="YVTN repeat-like/Quinoprotein amine dehydrogenase"/>
    <property type="match status" value="1"/>
</dbReference>